<evidence type="ECO:0008006" key="3">
    <source>
        <dbReference type="Google" id="ProtNLM"/>
    </source>
</evidence>
<dbReference type="PANTHER" id="PTHR36978:SF4">
    <property type="entry name" value="P-LOOP CONTAINING NUCLEOSIDE TRIPHOSPHATE HYDROLASE PROTEIN"/>
    <property type="match status" value="1"/>
</dbReference>
<dbReference type="RefSeq" id="WP_108856100.1">
    <property type="nucleotide sequence ID" value="NZ_OMOI01000001.1"/>
</dbReference>
<evidence type="ECO:0000313" key="2">
    <source>
        <dbReference type="Proteomes" id="UP000244911"/>
    </source>
</evidence>
<name>A0A2R8AJ40_9RHOB</name>
<dbReference type="AlphaFoldDB" id="A0A2R8AJ40"/>
<dbReference type="InterPro" id="IPR027417">
    <property type="entry name" value="P-loop_NTPase"/>
</dbReference>
<dbReference type="EMBL" id="OMOI01000001">
    <property type="protein sequence ID" value="SPF76056.1"/>
    <property type="molecule type" value="Genomic_DNA"/>
</dbReference>
<sequence>MSLKVIGTGFGRTGTDSMREALNILGFGPTHHMFELNDNPHQTEIWRTLVEGGLPDWDQLFEGYHACVDWPSAHYWRDLIDHYPDAKVILTQRPSDAWWRSFEKTILSFTNSPDDPDKFFSQKLVGDTVFGGRPVTRDHAISIYEAHIQDVKDTVPEHRLLVHGLGDGWAPLCRHLEVEIPQQDYPNRNAKKSFQDRVEAQRSS</sequence>
<dbReference type="SUPFAM" id="SSF52540">
    <property type="entry name" value="P-loop containing nucleoside triphosphate hydrolases"/>
    <property type="match status" value="1"/>
</dbReference>
<dbReference type="OrthoDB" id="9806624at2"/>
<protein>
    <recommendedName>
        <fullName evidence="3">Sulfotransferase family protein</fullName>
    </recommendedName>
</protein>
<dbReference type="Pfam" id="PF17784">
    <property type="entry name" value="Sulfotransfer_4"/>
    <property type="match status" value="1"/>
</dbReference>
<evidence type="ECO:0000313" key="1">
    <source>
        <dbReference type="EMBL" id="SPF76056.1"/>
    </source>
</evidence>
<dbReference type="PANTHER" id="PTHR36978">
    <property type="entry name" value="P-LOOP CONTAINING NUCLEOTIDE TRIPHOSPHATE HYDROLASE"/>
    <property type="match status" value="1"/>
</dbReference>
<gene>
    <name evidence="1" type="ORF">ALP8811_01055</name>
</gene>
<keyword evidence="2" id="KW-1185">Reference proteome</keyword>
<organism evidence="1 2">
    <name type="scientific">Aliiroseovarius pelagivivens</name>
    <dbReference type="NCBI Taxonomy" id="1639690"/>
    <lineage>
        <taxon>Bacteria</taxon>
        <taxon>Pseudomonadati</taxon>
        <taxon>Pseudomonadota</taxon>
        <taxon>Alphaproteobacteria</taxon>
        <taxon>Rhodobacterales</taxon>
        <taxon>Paracoccaceae</taxon>
        <taxon>Aliiroseovarius</taxon>
    </lineage>
</organism>
<dbReference type="Gene3D" id="3.40.50.300">
    <property type="entry name" value="P-loop containing nucleotide triphosphate hydrolases"/>
    <property type="match status" value="1"/>
</dbReference>
<reference evidence="1 2" key="1">
    <citation type="submission" date="2018-03" db="EMBL/GenBank/DDBJ databases">
        <authorList>
            <person name="Keele B.F."/>
        </authorList>
    </citation>
    <scope>NUCLEOTIDE SEQUENCE [LARGE SCALE GENOMIC DNA]</scope>
    <source>
        <strain evidence="1 2">CECT 8811</strain>
    </source>
</reference>
<dbReference type="InterPro" id="IPR040632">
    <property type="entry name" value="Sulfotransfer_4"/>
</dbReference>
<proteinExistence type="predicted"/>
<accession>A0A2R8AJ40</accession>
<dbReference type="Proteomes" id="UP000244911">
    <property type="component" value="Unassembled WGS sequence"/>
</dbReference>